<protein>
    <recommendedName>
        <fullName evidence="4">G-protein coupled receptors family 1 profile domain-containing protein</fullName>
    </recommendedName>
</protein>
<feature type="transmembrane region" description="Helical" evidence="1">
    <location>
        <begin position="134"/>
        <end position="155"/>
    </location>
</feature>
<reference evidence="2 3" key="1">
    <citation type="submission" date="2024-04" db="EMBL/GenBank/DDBJ databases">
        <authorList>
            <person name="Waldvogel A.-M."/>
            <person name="Schoenle A."/>
        </authorList>
    </citation>
    <scope>NUCLEOTIDE SEQUENCE [LARGE SCALE GENOMIC DNA]</scope>
</reference>
<evidence type="ECO:0000256" key="1">
    <source>
        <dbReference type="SAM" id="Phobius"/>
    </source>
</evidence>
<gene>
    <name evidence="2" type="ORF">KC01_LOCUS20426</name>
</gene>
<keyword evidence="1" id="KW-0472">Membrane</keyword>
<dbReference type="SUPFAM" id="SSF81321">
    <property type="entry name" value="Family A G protein-coupled receptor-like"/>
    <property type="match status" value="1"/>
</dbReference>
<dbReference type="EMBL" id="OZ035841">
    <property type="protein sequence ID" value="CAL1591004.1"/>
    <property type="molecule type" value="Genomic_DNA"/>
</dbReference>
<evidence type="ECO:0000313" key="2">
    <source>
        <dbReference type="EMBL" id="CAL1591004.1"/>
    </source>
</evidence>
<feature type="transmembrane region" description="Helical" evidence="1">
    <location>
        <begin position="30"/>
        <end position="48"/>
    </location>
</feature>
<keyword evidence="1" id="KW-1133">Transmembrane helix</keyword>
<keyword evidence="3" id="KW-1185">Reference proteome</keyword>
<dbReference type="Gene3D" id="1.20.1070.10">
    <property type="entry name" value="Rhodopsin 7-helix transmembrane proteins"/>
    <property type="match status" value="1"/>
</dbReference>
<keyword evidence="1" id="KW-0812">Transmembrane</keyword>
<sequence>MSSSNSSLDPAADAVTICAYPSVLTMVTTWLVLYILLLPLFLYVIYLCSLLKNPSHSDFFTLHIIAMEIITMLGTVVYLIGGKRSEIVVQLIGSNFYSIGLIGQMFIHTLTCAERYLAVAHPIMYLRLKERGGVIIRNTSIVAVWLLSVAIISVTHIASDADTSKDYIIMNIFISACSTVSVVAFCCISVLNILIRPGPGKDGRDLRRIDQSKHRAFSTIMAIAAALVPPSTDLGENWSAGGGGGCGEVLALLGEAAWTPLQ</sequence>
<feature type="transmembrane region" description="Helical" evidence="1">
    <location>
        <begin position="167"/>
        <end position="195"/>
    </location>
</feature>
<dbReference type="AlphaFoldDB" id="A0AAV2KS69"/>
<evidence type="ECO:0000313" key="3">
    <source>
        <dbReference type="Proteomes" id="UP001497482"/>
    </source>
</evidence>
<feature type="transmembrane region" description="Helical" evidence="1">
    <location>
        <begin position="60"/>
        <end position="81"/>
    </location>
</feature>
<dbReference type="Proteomes" id="UP001497482">
    <property type="component" value="Chromosome 19"/>
</dbReference>
<organism evidence="2 3">
    <name type="scientific">Knipowitschia caucasica</name>
    <name type="common">Caucasian dwarf goby</name>
    <name type="synonym">Pomatoschistus caucasicus</name>
    <dbReference type="NCBI Taxonomy" id="637954"/>
    <lineage>
        <taxon>Eukaryota</taxon>
        <taxon>Metazoa</taxon>
        <taxon>Chordata</taxon>
        <taxon>Craniata</taxon>
        <taxon>Vertebrata</taxon>
        <taxon>Euteleostomi</taxon>
        <taxon>Actinopterygii</taxon>
        <taxon>Neopterygii</taxon>
        <taxon>Teleostei</taxon>
        <taxon>Neoteleostei</taxon>
        <taxon>Acanthomorphata</taxon>
        <taxon>Gobiaria</taxon>
        <taxon>Gobiiformes</taxon>
        <taxon>Gobioidei</taxon>
        <taxon>Gobiidae</taxon>
        <taxon>Gobiinae</taxon>
        <taxon>Knipowitschia</taxon>
    </lineage>
</organism>
<feature type="transmembrane region" description="Helical" evidence="1">
    <location>
        <begin position="87"/>
        <end position="113"/>
    </location>
</feature>
<name>A0AAV2KS69_KNICA</name>
<evidence type="ECO:0008006" key="4">
    <source>
        <dbReference type="Google" id="ProtNLM"/>
    </source>
</evidence>
<proteinExistence type="predicted"/>
<accession>A0AAV2KS69</accession>